<dbReference type="Pfam" id="PF12891">
    <property type="entry name" value="Glyco_hydro_44"/>
    <property type="match status" value="1"/>
</dbReference>
<dbReference type="Gene3D" id="2.60.40.1180">
    <property type="entry name" value="Golgi alpha-mannosidase II"/>
    <property type="match status" value="1"/>
</dbReference>
<evidence type="ECO:0000313" key="4">
    <source>
        <dbReference type="EMBL" id="CAD8295276.1"/>
    </source>
</evidence>
<accession>A0A7R9VH57</accession>
<feature type="compositionally biased region" description="Gly residues" evidence="1">
    <location>
        <begin position="814"/>
        <end position="828"/>
    </location>
</feature>
<feature type="region of interest" description="Disordered" evidence="1">
    <location>
        <begin position="812"/>
        <end position="834"/>
    </location>
</feature>
<dbReference type="InterPro" id="IPR017853">
    <property type="entry name" value="GH"/>
</dbReference>
<keyword evidence="2" id="KW-0732">Signal</keyword>
<dbReference type="SUPFAM" id="SSF51445">
    <property type="entry name" value="(Trans)glycosidases"/>
    <property type="match status" value="1"/>
</dbReference>
<dbReference type="Gene3D" id="3.20.20.80">
    <property type="entry name" value="Glycosidases"/>
    <property type="match status" value="1"/>
</dbReference>
<proteinExistence type="predicted"/>
<gene>
    <name evidence="4" type="ORF">CEUR00632_LOCUS12925</name>
</gene>
<sequence>MRRAHAPAWLLAAAVMMAVLEQQPATAQADGNVSIVYIDAAAARRSINPEIYGVAFATQADLADMNVPVNRRGGNTNSRYNWALNADNRAKDYYFRSIGFDSPMPAAEVFGFLQTCEAAGAAPMITMPLLDWVADLGPGRQTRGSYSIKKYGPQTDWDPWNPDLGNGVRSSDGSEITDNDPSDANRPSNIDFQRGFVQRVISAFGNSSAGGVPYWIMDNEFSLWHDTHRDVHPKGATMEEVRDKIIAHAAMVKQADPGAQIVAPEEWGWTGYFYSGFDAQWAAANGWGGAYPDRDAHNGTEYVPWLLSELAAHENSTGQRLLDVFSLHYYPQGGEFGDDVSVATQRKRNRSTRELWDKDYVSETWIAEPVALVPRMREWADTYYPGTRIGLTEYNWGAEQHMSGATAQADVFGILGREGMDLAARWTSPPRGSPVYDAIKMYRNYDGVGGTFGDVSVSVMSSVNADDMSVFAATRESDGALTVMTINKHLVGSRSVTMQLSNYAATLPIYGGAVQTWRLSGSSGIQRLADTGLYRDGGSFEAQLPAQSITLFVVPGAWTPAPPSPPSPPSPPPRPPFGRTAFVSSASASPSNAARPGVPVTISARADMVDGPPGSFLLDVEVHDVSGAMVKQEFKQSTASMGEFLSVEFDWLPSAAGTYTVKVGVFSAEWKTSWHWNDTAAVIKVSASGETSGSDGSGGVGDPQFQLSVSADPDQAIVDESITLTAAATLTGGQTGPVYLDVEVFDSDDSRVFQGFVELNFTSIGNEMSKAWTWTPSEEGIYRVAVGTFTTDWSSSWKWVVSAAVVEVRTSADAGGGGGGGGDSGGDASGPPEFASSVDISPGLQVLVGTWVTINASATQTSGPAGNYLIDVEVYDGADNKIFQEYTDLTFDATDSTRSAVWRWEPAASGTYTIIVAVFSVDWSSNWHWNANAAQVSVGESPDSGSVQPTWSSSGVVSPSGQVSAGTQVAIAVTIVHSGTCNDGLVDIEVYNSDGAQAFQRYASNVDFTQGDVTATVIWTPSSAGLYRVAVGVFTNSWADNLHWNNQVTTISVI</sequence>
<feature type="region of interest" description="Disordered" evidence="1">
    <location>
        <begin position="157"/>
        <end position="189"/>
    </location>
</feature>
<name>A0A7R9VH57_9CHLO</name>
<feature type="compositionally biased region" description="Low complexity" evidence="1">
    <location>
        <begin position="581"/>
        <end position="594"/>
    </location>
</feature>
<feature type="domain" description="Glycoside hydrolase family 44 catalytic" evidence="3">
    <location>
        <begin position="87"/>
        <end position="332"/>
    </location>
</feature>
<feature type="region of interest" description="Disordered" evidence="1">
    <location>
        <begin position="560"/>
        <end position="596"/>
    </location>
</feature>
<evidence type="ECO:0000256" key="1">
    <source>
        <dbReference type="SAM" id="MobiDB-lite"/>
    </source>
</evidence>
<protein>
    <recommendedName>
        <fullName evidence="3">Glycoside hydrolase family 44 catalytic domain-containing protein</fullName>
    </recommendedName>
</protein>
<organism evidence="4">
    <name type="scientific">Chlamydomonas euryale</name>
    <dbReference type="NCBI Taxonomy" id="1486919"/>
    <lineage>
        <taxon>Eukaryota</taxon>
        <taxon>Viridiplantae</taxon>
        <taxon>Chlorophyta</taxon>
        <taxon>core chlorophytes</taxon>
        <taxon>Chlorophyceae</taxon>
        <taxon>CS clade</taxon>
        <taxon>Chlamydomonadales</taxon>
        <taxon>Chlamydomonadaceae</taxon>
        <taxon>Chlamydomonas</taxon>
    </lineage>
</organism>
<reference evidence="4" key="1">
    <citation type="submission" date="2021-01" db="EMBL/GenBank/DDBJ databases">
        <authorList>
            <person name="Corre E."/>
            <person name="Pelletier E."/>
            <person name="Niang G."/>
            <person name="Scheremetjew M."/>
            <person name="Finn R."/>
            <person name="Kale V."/>
            <person name="Holt S."/>
            <person name="Cochrane G."/>
            <person name="Meng A."/>
            <person name="Brown T."/>
            <person name="Cohen L."/>
        </authorList>
    </citation>
    <scope>NUCLEOTIDE SEQUENCE</scope>
    <source>
        <strain evidence="4">CCMP219</strain>
    </source>
</reference>
<feature type="signal peptide" evidence="2">
    <location>
        <begin position="1"/>
        <end position="27"/>
    </location>
</feature>
<dbReference type="EMBL" id="HBEC01028078">
    <property type="protein sequence ID" value="CAD8295276.1"/>
    <property type="molecule type" value="Transcribed_RNA"/>
</dbReference>
<dbReference type="AlphaFoldDB" id="A0A7R9VH57"/>
<dbReference type="InterPro" id="IPR013780">
    <property type="entry name" value="Glyco_hydro_b"/>
</dbReference>
<dbReference type="InterPro" id="IPR024745">
    <property type="entry name" value="GH44_cat"/>
</dbReference>
<feature type="chain" id="PRO_5030540131" description="Glycoside hydrolase family 44 catalytic domain-containing protein" evidence="2">
    <location>
        <begin position="28"/>
        <end position="1054"/>
    </location>
</feature>
<evidence type="ECO:0000256" key="2">
    <source>
        <dbReference type="SAM" id="SignalP"/>
    </source>
</evidence>
<evidence type="ECO:0000259" key="3">
    <source>
        <dbReference type="Pfam" id="PF12891"/>
    </source>
</evidence>
<feature type="compositionally biased region" description="Pro residues" evidence="1">
    <location>
        <begin position="560"/>
        <end position="576"/>
    </location>
</feature>